<reference evidence="3" key="1">
    <citation type="submission" date="2020-05" db="EMBL/GenBank/DDBJ databases">
        <title>Mycena genomes resolve the evolution of fungal bioluminescence.</title>
        <authorList>
            <person name="Tsai I.J."/>
        </authorList>
    </citation>
    <scope>NUCLEOTIDE SEQUENCE</scope>
    <source>
        <strain evidence="3">110903Hualien_Pintung</strain>
    </source>
</reference>
<feature type="compositionally biased region" description="Polar residues" evidence="1">
    <location>
        <begin position="295"/>
        <end position="304"/>
    </location>
</feature>
<keyword evidence="4" id="KW-1185">Reference proteome</keyword>
<name>A0A8H6THX8_MYCCL</name>
<feature type="compositionally biased region" description="Low complexity" evidence="1">
    <location>
        <begin position="274"/>
        <end position="284"/>
    </location>
</feature>
<feature type="transmembrane region" description="Helical" evidence="2">
    <location>
        <begin position="128"/>
        <end position="151"/>
    </location>
</feature>
<feature type="transmembrane region" description="Helical" evidence="2">
    <location>
        <begin position="45"/>
        <end position="65"/>
    </location>
</feature>
<evidence type="ECO:0000256" key="2">
    <source>
        <dbReference type="SAM" id="Phobius"/>
    </source>
</evidence>
<keyword evidence="2" id="KW-1133">Transmembrane helix</keyword>
<dbReference type="EMBL" id="JACAZE010000003">
    <property type="protein sequence ID" value="KAF7319048.1"/>
    <property type="molecule type" value="Genomic_DNA"/>
</dbReference>
<proteinExistence type="predicted"/>
<evidence type="ECO:0000256" key="1">
    <source>
        <dbReference type="SAM" id="MobiDB-lite"/>
    </source>
</evidence>
<evidence type="ECO:0000313" key="4">
    <source>
        <dbReference type="Proteomes" id="UP000613580"/>
    </source>
</evidence>
<organism evidence="3 4">
    <name type="scientific">Mycena chlorophos</name>
    <name type="common">Agaric fungus</name>
    <name type="synonym">Agaricus chlorophos</name>
    <dbReference type="NCBI Taxonomy" id="658473"/>
    <lineage>
        <taxon>Eukaryota</taxon>
        <taxon>Fungi</taxon>
        <taxon>Dikarya</taxon>
        <taxon>Basidiomycota</taxon>
        <taxon>Agaricomycotina</taxon>
        <taxon>Agaricomycetes</taxon>
        <taxon>Agaricomycetidae</taxon>
        <taxon>Agaricales</taxon>
        <taxon>Marasmiineae</taxon>
        <taxon>Mycenaceae</taxon>
        <taxon>Mycena</taxon>
    </lineage>
</organism>
<feature type="transmembrane region" description="Helical" evidence="2">
    <location>
        <begin position="96"/>
        <end position="116"/>
    </location>
</feature>
<dbReference type="AlphaFoldDB" id="A0A8H6THX8"/>
<sequence length="314" mass="34154">MNALVSGNLIEALIEVLFYGLYFVLFTTTIYLFRRRHGIPPRSRPALWVLLGLTAQFVAITLHWGSTMYRTIYALGTLGGGSAAFSFYSNLTHPSFVMNIALLVISHTITDSFVLHRLYVIFCHERKVMYFPSAVLVVQIVSAFGLVVRAATSKVGEDYLQLSNGWLTCKLVASIVISLYSSVMIFIRILRVQRAFGGRLAKQNGSVELTSLLGILVESAALQLAVAILLLLSFQLKWLAGEYISTGTAGAAFAITTVLIHARIGLGWTKEDSSPGASSSNLPSRINFASGAAPPSTSKSTFSFQADEKTLESV</sequence>
<feature type="transmembrane region" description="Helical" evidence="2">
    <location>
        <begin position="240"/>
        <end position="260"/>
    </location>
</feature>
<protein>
    <submittedName>
        <fullName evidence="3">Uncharacterized protein</fullName>
    </submittedName>
</protein>
<feature type="transmembrane region" description="Helical" evidence="2">
    <location>
        <begin position="12"/>
        <end position="33"/>
    </location>
</feature>
<dbReference type="OrthoDB" id="3041822at2759"/>
<feature type="transmembrane region" description="Helical" evidence="2">
    <location>
        <begin position="211"/>
        <end position="234"/>
    </location>
</feature>
<gene>
    <name evidence="3" type="ORF">HMN09_00241000</name>
</gene>
<evidence type="ECO:0000313" key="3">
    <source>
        <dbReference type="EMBL" id="KAF7319048.1"/>
    </source>
</evidence>
<dbReference type="Proteomes" id="UP000613580">
    <property type="component" value="Unassembled WGS sequence"/>
</dbReference>
<keyword evidence="2" id="KW-0812">Transmembrane</keyword>
<feature type="region of interest" description="Disordered" evidence="1">
    <location>
        <begin position="270"/>
        <end position="314"/>
    </location>
</feature>
<keyword evidence="2" id="KW-0472">Membrane</keyword>
<accession>A0A8H6THX8</accession>
<comment type="caution">
    <text evidence="3">The sequence shown here is derived from an EMBL/GenBank/DDBJ whole genome shotgun (WGS) entry which is preliminary data.</text>
</comment>
<feature type="transmembrane region" description="Helical" evidence="2">
    <location>
        <begin position="171"/>
        <end position="190"/>
    </location>
</feature>